<feature type="transmembrane region" description="Helical" evidence="6">
    <location>
        <begin position="322"/>
        <end position="339"/>
    </location>
</feature>
<dbReference type="RefSeq" id="WP_144088577.1">
    <property type="nucleotide sequence ID" value="NZ_VMHE01000009.1"/>
</dbReference>
<feature type="transmembrane region" description="Helical" evidence="6">
    <location>
        <begin position="359"/>
        <end position="379"/>
    </location>
</feature>
<dbReference type="Proteomes" id="UP000316425">
    <property type="component" value="Unassembled WGS sequence"/>
</dbReference>
<evidence type="ECO:0000256" key="3">
    <source>
        <dbReference type="ARBA" id="ARBA00022960"/>
    </source>
</evidence>
<feature type="transmembrane region" description="Helical" evidence="6">
    <location>
        <begin position="194"/>
        <end position="214"/>
    </location>
</feature>
<dbReference type="GO" id="GO:0051301">
    <property type="term" value="P:cell division"/>
    <property type="evidence" value="ECO:0007669"/>
    <property type="project" value="InterPro"/>
</dbReference>
<dbReference type="InterPro" id="IPR001182">
    <property type="entry name" value="FtsW/RodA"/>
</dbReference>
<evidence type="ECO:0000313" key="7">
    <source>
        <dbReference type="EMBL" id="TSJ65503.1"/>
    </source>
</evidence>
<dbReference type="GO" id="GO:0008360">
    <property type="term" value="P:regulation of cell shape"/>
    <property type="evidence" value="ECO:0007669"/>
    <property type="project" value="UniProtKB-KW"/>
</dbReference>
<accession>A0A556PM83</accession>
<gene>
    <name evidence="7" type="ORF">FPQ13_06770</name>
</gene>
<dbReference type="AlphaFoldDB" id="A0A556PM83"/>
<feature type="transmembrane region" description="Helical" evidence="6">
    <location>
        <begin position="51"/>
        <end position="68"/>
    </location>
</feature>
<dbReference type="PROSITE" id="PS51257">
    <property type="entry name" value="PROKAR_LIPOPROTEIN"/>
    <property type="match status" value="1"/>
</dbReference>
<dbReference type="GO" id="GO:0015648">
    <property type="term" value="F:lipid-linked peptidoglycan transporter activity"/>
    <property type="evidence" value="ECO:0007669"/>
    <property type="project" value="TreeGrafter"/>
</dbReference>
<sequence length="392" mass="44070">MENYSKERYPLDSFLITIIVALIAISCFTLYTLQDFLPGDISGIKFSIRQIIWFLIGSIGVVAIMILDFDWYRKIAWIVYGFGVFLLAGLFFLPWSTTLNGATRWYEIAGQTIQPSEFMKVFFVVGLAHMITSHNEKWTQKNLTYDLVLLAKLLAMSLPPFVLIALQPDLGSALVIVSITGFLTLISGIRWRTLLTIFGTVFGTIAVVVILYLSNTDKFIEVLMNSPFDHVAYRIQAWQNPHLYSDGSAMQAIKSMLAIGSGQLFGKGIMGFEVYIPERHTDMIFTAVAEQFGFIGASIVIVLYFLMIYRIIKIALESKDPFGTYLCVGMVGLFSYQIFQNIGMSIQLLPLTGIPLPFLSYGGTSLLVYMAAIGLVLNIHSRKREFMFESDQ</sequence>
<dbReference type="EMBL" id="VMHE01000009">
    <property type="protein sequence ID" value="TSJ65503.1"/>
    <property type="molecule type" value="Genomic_DNA"/>
</dbReference>
<dbReference type="OrthoDB" id="9768187at2"/>
<feature type="transmembrane region" description="Helical" evidence="6">
    <location>
        <begin position="113"/>
        <end position="131"/>
    </location>
</feature>
<name>A0A556PM83_9BACI</name>
<evidence type="ECO:0000256" key="4">
    <source>
        <dbReference type="ARBA" id="ARBA00022989"/>
    </source>
</evidence>
<dbReference type="GO" id="GO:0005886">
    <property type="term" value="C:plasma membrane"/>
    <property type="evidence" value="ECO:0007669"/>
    <property type="project" value="TreeGrafter"/>
</dbReference>
<feature type="transmembrane region" description="Helical" evidence="6">
    <location>
        <begin position="75"/>
        <end position="93"/>
    </location>
</feature>
<feature type="transmembrane region" description="Helical" evidence="6">
    <location>
        <begin position="12"/>
        <end position="31"/>
    </location>
</feature>
<comment type="caution">
    <text evidence="7">The sequence shown here is derived from an EMBL/GenBank/DDBJ whole genome shotgun (WGS) entry which is preliminary data.</text>
</comment>
<organism evidence="7 8">
    <name type="scientific">Allobacillus salarius</name>
    <dbReference type="NCBI Taxonomy" id="1955272"/>
    <lineage>
        <taxon>Bacteria</taxon>
        <taxon>Bacillati</taxon>
        <taxon>Bacillota</taxon>
        <taxon>Bacilli</taxon>
        <taxon>Bacillales</taxon>
        <taxon>Bacillaceae</taxon>
        <taxon>Allobacillus</taxon>
    </lineage>
</organism>
<keyword evidence="8" id="KW-1185">Reference proteome</keyword>
<keyword evidence="3" id="KW-0133">Cell shape</keyword>
<comment type="subcellular location">
    <subcellularLocation>
        <location evidence="1">Membrane</location>
        <topology evidence="1">Multi-pass membrane protein</topology>
    </subcellularLocation>
</comment>
<proteinExistence type="predicted"/>
<evidence type="ECO:0000256" key="6">
    <source>
        <dbReference type="SAM" id="Phobius"/>
    </source>
</evidence>
<feature type="transmembrane region" description="Helical" evidence="6">
    <location>
        <begin position="143"/>
        <end position="164"/>
    </location>
</feature>
<reference evidence="7 8" key="1">
    <citation type="submission" date="2019-07" db="EMBL/GenBank/DDBJ databases">
        <title>Allobacillus sp. nov. SKP isolated from shrimp paste of Euphausiacea.</title>
        <authorList>
            <person name="Kanchanasin P."/>
            <person name="Tanasupawat S."/>
            <person name="Shi W."/>
            <person name="Wu L."/>
            <person name="Ma J."/>
        </authorList>
    </citation>
    <scope>NUCLEOTIDE SEQUENCE [LARGE SCALE GENOMIC DNA]</scope>
    <source>
        <strain evidence="7 8">SKP4-8</strain>
    </source>
</reference>
<dbReference type="GO" id="GO:0032153">
    <property type="term" value="C:cell division site"/>
    <property type="evidence" value="ECO:0007669"/>
    <property type="project" value="TreeGrafter"/>
</dbReference>
<keyword evidence="2 6" id="KW-0812">Transmembrane</keyword>
<feature type="transmembrane region" description="Helical" evidence="6">
    <location>
        <begin position="170"/>
        <end position="187"/>
    </location>
</feature>
<evidence type="ECO:0000313" key="8">
    <source>
        <dbReference type="Proteomes" id="UP000316425"/>
    </source>
</evidence>
<evidence type="ECO:0000256" key="2">
    <source>
        <dbReference type="ARBA" id="ARBA00022692"/>
    </source>
</evidence>
<dbReference type="PANTHER" id="PTHR30474:SF1">
    <property type="entry name" value="PEPTIDOGLYCAN GLYCOSYLTRANSFERASE MRDB"/>
    <property type="match status" value="1"/>
</dbReference>
<dbReference type="Pfam" id="PF01098">
    <property type="entry name" value="FTSW_RODA_SPOVE"/>
    <property type="match status" value="1"/>
</dbReference>
<evidence type="ECO:0000256" key="1">
    <source>
        <dbReference type="ARBA" id="ARBA00004141"/>
    </source>
</evidence>
<keyword evidence="5 6" id="KW-0472">Membrane</keyword>
<evidence type="ECO:0000256" key="5">
    <source>
        <dbReference type="ARBA" id="ARBA00023136"/>
    </source>
</evidence>
<dbReference type="PANTHER" id="PTHR30474">
    <property type="entry name" value="CELL CYCLE PROTEIN"/>
    <property type="match status" value="1"/>
</dbReference>
<protein>
    <submittedName>
        <fullName evidence="7">Rod shape-determining protein RodA</fullName>
    </submittedName>
</protein>
<keyword evidence="4 6" id="KW-1133">Transmembrane helix</keyword>
<feature type="transmembrane region" description="Helical" evidence="6">
    <location>
        <begin position="292"/>
        <end position="310"/>
    </location>
</feature>